<gene>
    <name evidence="1" type="ORF">ABVT43_03055</name>
</gene>
<reference evidence="1 2" key="1">
    <citation type="submission" date="2024-06" db="EMBL/GenBank/DDBJ databases">
        <authorList>
            <person name="Li F."/>
        </authorList>
    </citation>
    <scope>NUCLEOTIDE SEQUENCE [LARGE SCALE GENOMIC DNA]</scope>
    <source>
        <strain evidence="1 2">GXAS 311</strain>
    </source>
</reference>
<protein>
    <submittedName>
        <fullName evidence="1">Uncharacterized protein</fullName>
    </submittedName>
</protein>
<accession>A0ABV2BQ69</accession>
<proteinExistence type="predicted"/>
<name>A0ABV2BQ69_9GAMM</name>
<sequence length="131" mass="15426">MTVQGLENIAYDVRMKQEDDMLRYVITGERSVDSAYLLWERIYQDCEEHNLFKVHATVLLSGQISKMEIPLLINRLIALNDRRQITCAWVDHNFTSYLDNLVGEKIPRPKSMNIRIFNNDQEAVAWLRAQR</sequence>
<evidence type="ECO:0000313" key="2">
    <source>
        <dbReference type="Proteomes" id="UP001548189"/>
    </source>
</evidence>
<evidence type="ECO:0000313" key="1">
    <source>
        <dbReference type="EMBL" id="MET1254097.1"/>
    </source>
</evidence>
<dbReference type="EMBL" id="JBEVCJ010000002">
    <property type="protein sequence ID" value="MET1254097.1"/>
    <property type="molecule type" value="Genomic_DNA"/>
</dbReference>
<organism evidence="1 2">
    <name type="scientific">Aliikangiella maris</name>
    <dbReference type="NCBI Taxonomy" id="3162458"/>
    <lineage>
        <taxon>Bacteria</taxon>
        <taxon>Pseudomonadati</taxon>
        <taxon>Pseudomonadota</taxon>
        <taxon>Gammaproteobacteria</taxon>
        <taxon>Oceanospirillales</taxon>
        <taxon>Pleioneaceae</taxon>
        <taxon>Aliikangiella</taxon>
    </lineage>
</organism>
<dbReference type="Proteomes" id="UP001548189">
    <property type="component" value="Unassembled WGS sequence"/>
</dbReference>
<keyword evidence="2" id="KW-1185">Reference proteome</keyword>
<comment type="caution">
    <text evidence="1">The sequence shown here is derived from an EMBL/GenBank/DDBJ whole genome shotgun (WGS) entry which is preliminary data.</text>
</comment>